<dbReference type="PANTHER" id="PTHR42709">
    <property type="entry name" value="ALKALINE PHOSPHATASE LIKE PROTEIN"/>
    <property type="match status" value="1"/>
</dbReference>
<feature type="transmembrane region" description="Helical" evidence="1">
    <location>
        <begin position="158"/>
        <end position="176"/>
    </location>
</feature>
<keyword evidence="1" id="KW-1133">Transmembrane helix</keyword>
<feature type="domain" description="VTT" evidence="2">
    <location>
        <begin position="31"/>
        <end position="140"/>
    </location>
</feature>
<dbReference type="NCBIfam" id="TIGR01167">
    <property type="entry name" value="LPXTG_anchor"/>
    <property type="match status" value="1"/>
</dbReference>
<feature type="transmembrane region" description="Helical" evidence="1">
    <location>
        <begin position="122"/>
        <end position="142"/>
    </location>
</feature>
<evidence type="ECO:0000256" key="1">
    <source>
        <dbReference type="SAM" id="Phobius"/>
    </source>
</evidence>
<evidence type="ECO:0000313" key="4">
    <source>
        <dbReference type="Proteomes" id="UP000032068"/>
    </source>
</evidence>
<name>A0A0D0J4I2_9PSED</name>
<dbReference type="PANTHER" id="PTHR42709:SF2">
    <property type="entry name" value="INNER MEMBRANE PROTEIN YOHD"/>
    <property type="match status" value="1"/>
</dbReference>
<accession>A0A0D0J4I2</accession>
<dbReference type="InterPro" id="IPR051311">
    <property type="entry name" value="DedA_domain"/>
</dbReference>
<dbReference type="EMBL" id="JXQW01000027">
    <property type="protein sequence ID" value="KIQ00480.1"/>
    <property type="molecule type" value="Genomic_DNA"/>
</dbReference>
<comment type="caution">
    <text evidence="3">The sequence shown here is derived from an EMBL/GenBank/DDBJ whole genome shotgun (WGS) entry which is preliminary data.</text>
</comment>
<sequence>MLENLLQHFGYPALALGTFLEGEMSLLLAAYLALRGILDIELVMFFAFLGTYASDQLWFHLGRRHGRRILDNRPQWQALSEKALVYLRRHPDLWVLGFRFFYGMRTVMPLAIGLSGYPRRRYVILDAIGAAIWAIVLGTLAYKLGRALEGLLGELHQVQLYVFAGLLIIGLGIWLYRRRQRRG</sequence>
<evidence type="ECO:0000313" key="3">
    <source>
        <dbReference type="EMBL" id="KIQ00480.1"/>
    </source>
</evidence>
<organism evidence="3 4">
    <name type="scientific">Pseudomonas fulva</name>
    <dbReference type="NCBI Taxonomy" id="47880"/>
    <lineage>
        <taxon>Bacteria</taxon>
        <taxon>Pseudomonadati</taxon>
        <taxon>Pseudomonadota</taxon>
        <taxon>Gammaproteobacteria</taxon>
        <taxon>Pseudomonadales</taxon>
        <taxon>Pseudomonadaceae</taxon>
        <taxon>Pseudomonas</taxon>
    </lineage>
</organism>
<dbReference type="Proteomes" id="UP000032068">
    <property type="component" value="Unassembled WGS sequence"/>
</dbReference>
<dbReference type="RefSeq" id="WP_042553886.1">
    <property type="nucleotide sequence ID" value="NZ_JXQW01000027.1"/>
</dbReference>
<dbReference type="Pfam" id="PF09335">
    <property type="entry name" value="VTT_dom"/>
    <property type="match status" value="1"/>
</dbReference>
<dbReference type="GO" id="GO:0005886">
    <property type="term" value="C:plasma membrane"/>
    <property type="evidence" value="ECO:0007669"/>
    <property type="project" value="UniProtKB-ARBA"/>
</dbReference>
<feature type="transmembrane region" description="Helical" evidence="1">
    <location>
        <begin position="40"/>
        <end position="59"/>
    </location>
</feature>
<keyword evidence="1" id="KW-0472">Membrane</keyword>
<proteinExistence type="predicted"/>
<evidence type="ECO:0000259" key="2">
    <source>
        <dbReference type="Pfam" id="PF09335"/>
    </source>
</evidence>
<reference evidence="3 4" key="1">
    <citation type="submission" date="2014-12" db="EMBL/GenBank/DDBJ databases">
        <title>16Stimator: statistical estimation of ribosomal gene copy numbers from draft genome assemblies.</title>
        <authorList>
            <person name="Perisin M.A."/>
            <person name="Vetter M."/>
            <person name="Gilbert J.A."/>
            <person name="Bergelson J."/>
        </authorList>
    </citation>
    <scope>NUCLEOTIDE SEQUENCE [LARGE SCALE GENOMIC DNA]</scope>
    <source>
        <strain evidence="3 4">MEJ086</strain>
    </source>
</reference>
<protein>
    <submittedName>
        <fullName evidence="3">Alkaline phosphatase</fullName>
    </submittedName>
</protein>
<dbReference type="OrthoDB" id="948134at2"/>
<dbReference type="AlphaFoldDB" id="A0A0D0J4I2"/>
<dbReference type="InterPro" id="IPR032816">
    <property type="entry name" value="VTT_dom"/>
</dbReference>
<feature type="transmembrane region" description="Helical" evidence="1">
    <location>
        <begin position="12"/>
        <end position="34"/>
    </location>
</feature>
<gene>
    <name evidence="3" type="ORF">RU08_11160</name>
</gene>
<keyword evidence="1" id="KW-0812">Transmembrane</keyword>